<dbReference type="EMBL" id="CP009223">
    <property type="protein sequence ID" value="AIM62427.1"/>
    <property type="molecule type" value="Genomic_DNA"/>
</dbReference>
<dbReference type="PATRIC" id="fig|759620.7.peg.162"/>
<dbReference type="GO" id="GO:0003723">
    <property type="term" value="F:RNA binding"/>
    <property type="evidence" value="ECO:0007669"/>
    <property type="project" value="UniProtKB-KW"/>
</dbReference>
<gene>
    <name evidence="7" type="ORF">WS74_0175</name>
</gene>
<reference evidence="8" key="2">
    <citation type="submission" date="2014-08" db="EMBL/GenBank/DDBJ databases">
        <title>Complete genome of Weissella ceti strain WS74 isolated from diseased rainbow trout in Brazil.</title>
        <authorList>
            <person name="Figueiredo H.C.P."/>
            <person name="Leal C.A.G."/>
            <person name="Pereira F.L."/>
            <person name="Soares S.C."/>
            <person name="Dorella F.A."/>
            <person name="Carvalho A.F."/>
            <person name="Azevedo V.A.C."/>
        </authorList>
    </citation>
    <scope>NUCLEOTIDE SEQUENCE [LARGE SCALE GENOMIC DNA]</scope>
    <source>
        <strain evidence="8">WS74</strain>
    </source>
</reference>
<dbReference type="InterPro" id="IPR011605">
    <property type="entry name" value="NusB_fam"/>
</dbReference>
<dbReference type="AlphaFoldDB" id="A0A075TUB1"/>
<dbReference type="OrthoDB" id="9811381at2"/>
<evidence type="ECO:0000313" key="8">
    <source>
        <dbReference type="Proteomes" id="UP000029079"/>
    </source>
</evidence>
<dbReference type="STRING" id="759620.WS105_0174"/>
<evidence type="ECO:0000256" key="3">
    <source>
        <dbReference type="ARBA" id="ARBA00022884"/>
    </source>
</evidence>
<dbReference type="NCBIfam" id="NF001223">
    <property type="entry name" value="PRK00202.1-1"/>
    <property type="match status" value="1"/>
</dbReference>
<dbReference type="GO" id="GO:0031564">
    <property type="term" value="P:transcription antitermination"/>
    <property type="evidence" value="ECO:0007669"/>
    <property type="project" value="UniProtKB-KW"/>
</dbReference>
<reference evidence="7 8" key="1">
    <citation type="journal article" date="2014" name="Genome Announc.">
        <title>Complete Genome Sequences of Fish Pathogenic Weissella ceti Strains WS74 and WS105.</title>
        <authorList>
            <person name="Figueiredo H.C."/>
            <person name="Leal C.A."/>
            <person name="Dorella F.A."/>
            <person name="Carvalho A.F."/>
            <person name="Soares S.C."/>
            <person name="Pereira F.L."/>
            <person name="Azevedo V.A."/>
        </authorList>
    </citation>
    <scope>NUCLEOTIDE SEQUENCE [LARGE SCALE GENOMIC DNA]</scope>
    <source>
        <strain evidence="7 8">WS74</strain>
    </source>
</reference>
<feature type="domain" description="NusB/RsmB/TIM44" evidence="6">
    <location>
        <begin position="7"/>
        <end position="136"/>
    </location>
</feature>
<proteinExistence type="inferred from homology"/>
<keyword evidence="4" id="KW-0805">Transcription regulation</keyword>
<comment type="similarity">
    <text evidence="1">Belongs to the NusB family.</text>
</comment>
<dbReference type="PANTHER" id="PTHR11078:SF3">
    <property type="entry name" value="ANTITERMINATION NUSB DOMAIN-CONTAINING PROTEIN"/>
    <property type="match status" value="1"/>
</dbReference>
<accession>A0A075TUB1</accession>
<dbReference type="KEGG" id="wct:WS74_0175"/>
<protein>
    <recommendedName>
        <fullName evidence="6">NusB/RsmB/TIM44 domain-containing protein</fullName>
    </recommendedName>
</protein>
<dbReference type="NCBIfam" id="TIGR01951">
    <property type="entry name" value="nusB"/>
    <property type="match status" value="1"/>
</dbReference>
<dbReference type="InterPro" id="IPR006027">
    <property type="entry name" value="NusB_RsmB_TIM44"/>
</dbReference>
<dbReference type="KEGG" id="wci:WS105_0174"/>
<dbReference type="GO" id="GO:0005829">
    <property type="term" value="C:cytosol"/>
    <property type="evidence" value="ECO:0007669"/>
    <property type="project" value="TreeGrafter"/>
</dbReference>
<dbReference type="KEGG" id="wce:WS08_0175"/>
<sequence length="139" mass="15699">MHELNRHQQRQIAFQTLFGLMMNPEAEAEVIVQQVLDGDPETVWENDLPVDVLALVNGVRENDASLSLQIADNLASGWTIDRLNKTDLVLMQLALYEAQETDTPNNVAINEALQLAHEFTDEKSRKYINAVLNKVLTEN</sequence>
<keyword evidence="2" id="KW-0889">Transcription antitermination</keyword>
<evidence type="ECO:0000256" key="5">
    <source>
        <dbReference type="ARBA" id="ARBA00023163"/>
    </source>
</evidence>
<dbReference type="Gene3D" id="1.10.940.10">
    <property type="entry name" value="NusB-like"/>
    <property type="match status" value="1"/>
</dbReference>
<dbReference type="PANTHER" id="PTHR11078">
    <property type="entry name" value="N UTILIZATION SUBSTANCE PROTEIN B-RELATED"/>
    <property type="match status" value="1"/>
</dbReference>
<evidence type="ECO:0000313" key="7">
    <source>
        <dbReference type="EMBL" id="AIM62427.1"/>
    </source>
</evidence>
<keyword evidence="8" id="KW-1185">Reference proteome</keyword>
<dbReference type="Proteomes" id="UP000029079">
    <property type="component" value="Chromosome"/>
</dbReference>
<name>A0A075TUB1_9LACO</name>
<keyword evidence="3" id="KW-0694">RNA-binding</keyword>
<dbReference type="RefSeq" id="WP_009495490.1">
    <property type="nucleotide sequence ID" value="NZ_CP009223.1"/>
</dbReference>
<evidence type="ECO:0000256" key="2">
    <source>
        <dbReference type="ARBA" id="ARBA00022814"/>
    </source>
</evidence>
<dbReference type="SUPFAM" id="SSF48013">
    <property type="entry name" value="NusB-like"/>
    <property type="match status" value="1"/>
</dbReference>
<evidence type="ECO:0000259" key="6">
    <source>
        <dbReference type="Pfam" id="PF01029"/>
    </source>
</evidence>
<dbReference type="GO" id="GO:0006353">
    <property type="term" value="P:DNA-templated transcription termination"/>
    <property type="evidence" value="ECO:0007669"/>
    <property type="project" value="InterPro"/>
</dbReference>
<organism evidence="7 8">
    <name type="scientific">Weissella ceti</name>
    <dbReference type="NCBI Taxonomy" id="759620"/>
    <lineage>
        <taxon>Bacteria</taxon>
        <taxon>Bacillati</taxon>
        <taxon>Bacillota</taxon>
        <taxon>Bacilli</taxon>
        <taxon>Lactobacillales</taxon>
        <taxon>Lactobacillaceae</taxon>
        <taxon>Weissella</taxon>
    </lineage>
</organism>
<keyword evidence="5" id="KW-0804">Transcription</keyword>
<evidence type="ECO:0000256" key="4">
    <source>
        <dbReference type="ARBA" id="ARBA00023015"/>
    </source>
</evidence>
<dbReference type="Pfam" id="PF01029">
    <property type="entry name" value="NusB"/>
    <property type="match status" value="1"/>
</dbReference>
<dbReference type="InterPro" id="IPR035926">
    <property type="entry name" value="NusB-like_sf"/>
</dbReference>
<evidence type="ECO:0000256" key="1">
    <source>
        <dbReference type="ARBA" id="ARBA00005952"/>
    </source>
</evidence>